<feature type="compositionally biased region" description="Basic and acidic residues" evidence="1">
    <location>
        <begin position="116"/>
        <end position="131"/>
    </location>
</feature>
<dbReference type="RefSeq" id="WP_109961528.1">
    <property type="nucleotide sequence ID" value="NZ_CP029553.1"/>
</dbReference>
<name>A0A2U8WV85_9HYPH</name>
<dbReference type="InterPro" id="IPR027395">
    <property type="entry name" value="WH_DNA-bd_dom"/>
</dbReference>
<dbReference type="AlphaFoldDB" id="A0A2U8WV85"/>
<dbReference type="PANTHER" id="PTHR37318">
    <property type="entry name" value="BSL7504 PROTEIN"/>
    <property type="match status" value="1"/>
</dbReference>
<gene>
    <name evidence="3" type="ORF">DK419_25320</name>
</gene>
<dbReference type="Pfam" id="PF13601">
    <property type="entry name" value="HTH_34"/>
    <property type="match status" value="1"/>
</dbReference>
<dbReference type="SUPFAM" id="SSF46785">
    <property type="entry name" value="Winged helix' DNA-binding domain"/>
    <property type="match status" value="1"/>
</dbReference>
<dbReference type="SMART" id="SM00418">
    <property type="entry name" value="HTH_ARSR"/>
    <property type="match status" value="1"/>
</dbReference>
<dbReference type="CDD" id="cd00090">
    <property type="entry name" value="HTH_ARSR"/>
    <property type="match status" value="1"/>
</dbReference>
<dbReference type="GO" id="GO:0003700">
    <property type="term" value="F:DNA-binding transcription factor activity"/>
    <property type="evidence" value="ECO:0007669"/>
    <property type="project" value="InterPro"/>
</dbReference>
<dbReference type="Proteomes" id="UP000245444">
    <property type="component" value="Chromosome"/>
</dbReference>
<dbReference type="InterPro" id="IPR036390">
    <property type="entry name" value="WH_DNA-bd_sf"/>
</dbReference>
<dbReference type="PANTHER" id="PTHR37318:SF1">
    <property type="entry name" value="BSL7504 PROTEIN"/>
    <property type="match status" value="1"/>
</dbReference>
<dbReference type="InterPro" id="IPR011991">
    <property type="entry name" value="ArsR-like_HTH"/>
</dbReference>
<feature type="domain" description="HTH arsR-type" evidence="2">
    <location>
        <begin position="11"/>
        <end position="105"/>
    </location>
</feature>
<evidence type="ECO:0000259" key="2">
    <source>
        <dbReference type="SMART" id="SM00418"/>
    </source>
</evidence>
<dbReference type="Gene3D" id="1.10.10.10">
    <property type="entry name" value="Winged helix-like DNA-binding domain superfamily/Winged helix DNA-binding domain"/>
    <property type="match status" value="1"/>
</dbReference>
<evidence type="ECO:0000313" key="3">
    <source>
        <dbReference type="EMBL" id="AWN49256.1"/>
    </source>
</evidence>
<dbReference type="OrthoDB" id="5521380at2"/>
<dbReference type="InterPro" id="IPR036388">
    <property type="entry name" value="WH-like_DNA-bd_sf"/>
</dbReference>
<dbReference type="KEGG" id="mtea:DK419_25320"/>
<keyword evidence="4" id="KW-1185">Reference proteome</keyword>
<proteinExistence type="predicted"/>
<accession>A0A2U8WV85</accession>
<evidence type="ECO:0000313" key="4">
    <source>
        <dbReference type="Proteomes" id="UP000245444"/>
    </source>
</evidence>
<organism evidence="3 4">
    <name type="scientific">Methylobacterium terrae</name>
    <dbReference type="NCBI Taxonomy" id="2202827"/>
    <lineage>
        <taxon>Bacteria</taxon>
        <taxon>Pseudomonadati</taxon>
        <taxon>Pseudomonadota</taxon>
        <taxon>Alphaproteobacteria</taxon>
        <taxon>Hyphomicrobiales</taxon>
        <taxon>Methylobacteriaceae</taxon>
        <taxon>Methylobacterium</taxon>
    </lineage>
</organism>
<reference evidence="3 4" key="1">
    <citation type="submission" date="2018-05" db="EMBL/GenBank/DDBJ databases">
        <title>Complete Genome Sequence of Methylobacterium sp. 17Sr1-28.</title>
        <authorList>
            <person name="Srinivasan S."/>
        </authorList>
    </citation>
    <scope>NUCLEOTIDE SEQUENCE [LARGE SCALE GENOMIC DNA]</scope>
    <source>
        <strain evidence="3 4">17Sr1-28</strain>
    </source>
</reference>
<dbReference type="EMBL" id="CP029553">
    <property type="protein sequence ID" value="AWN49256.1"/>
    <property type="molecule type" value="Genomic_DNA"/>
</dbReference>
<protein>
    <submittedName>
        <fullName evidence="3">Transcriptional regulator</fullName>
    </submittedName>
</protein>
<sequence>MPEPAPYAYDGLDRVLHERARLSLLTSLAAHPKPLAFADLKQLCGLTDGNLSRHLGVLEEAGLVEIRKGYEGRRPLTTCRLTPAGRQRFVEYLAVLERVVRDAAEAARQGQGQGRGEGEGQGRDDADPLPA</sequence>
<feature type="region of interest" description="Disordered" evidence="1">
    <location>
        <begin position="105"/>
        <end position="131"/>
    </location>
</feature>
<evidence type="ECO:0000256" key="1">
    <source>
        <dbReference type="SAM" id="MobiDB-lite"/>
    </source>
</evidence>
<dbReference type="InterPro" id="IPR001845">
    <property type="entry name" value="HTH_ArsR_DNA-bd_dom"/>
</dbReference>